<gene>
    <name evidence="2" type="ORF">PACLA_8A037469</name>
</gene>
<accession>A0A6S7IH81</accession>
<reference evidence="2" key="1">
    <citation type="submission" date="2020-04" db="EMBL/GenBank/DDBJ databases">
        <authorList>
            <person name="Alioto T."/>
            <person name="Alioto T."/>
            <person name="Gomez Garrido J."/>
        </authorList>
    </citation>
    <scope>NUCLEOTIDE SEQUENCE</scope>
    <source>
        <strain evidence="2">A484AB</strain>
    </source>
</reference>
<feature type="region of interest" description="Disordered" evidence="1">
    <location>
        <begin position="379"/>
        <end position="400"/>
    </location>
</feature>
<evidence type="ECO:0000313" key="2">
    <source>
        <dbReference type="EMBL" id="CAB4017066.1"/>
    </source>
</evidence>
<sequence length="400" mass="44807">MGKKKTTKSAGREITFKADKKLFAELILAGSTRKIQLDEMLKYNLGPLPLSISTLHGTLVKTNKATLLHHIEGSVKDPFLQKIPRSSVWVLDGMAILQQLKLRDVASFGDLAQLIFAKIVALASQYRSQEIHFVTDRYPTVSIKNSERSRRAATGSERIHIYSGMQAVPKQWSKFLANGPNKESLIELFFHEWGKYSPSSYQDITIFLAHGQVCHALRPTDNEILVVPVPVPNLRCDHEEADTRMLLHAMMQLIALKLLCLKESTLTSYCLQRKTLKKHVMRANYQAAVWRRSLEQLQDLPTPVGKGWKLSEDGTLTIDWCDLPPAPDTILKTVQCSCKTRGCGSAKGQSSTVCLCIKNNLPCTLLCKCQNCINKNEFGDENDDDGDGMDSDEKDSDEDI</sequence>
<name>A0A6S7IH81_PARCT</name>
<organism evidence="2 3">
    <name type="scientific">Paramuricea clavata</name>
    <name type="common">Red gorgonian</name>
    <name type="synonym">Violescent sea-whip</name>
    <dbReference type="NCBI Taxonomy" id="317549"/>
    <lineage>
        <taxon>Eukaryota</taxon>
        <taxon>Metazoa</taxon>
        <taxon>Cnidaria</taxon>
        <taxon>Anthozoa</taxon>
        <taxon>Octocorallia</taxon>
        <taxon>Malacalcyonacea</taxon>
        <taxon>Plexauridae</taxon>
        <taxon>Paramuricea</taxon>
    </lineage>
</organism>
<dbReference type="Proteomes" id="UP001152795">
    <property type="component" value="Unassembled WGS sequence"/>
</dbReference>
<dbReference type="OrthoDB" id="10060128at2759"/>
<proteinExistence type="predicted"/>
<protein>
    <submittedName>
        <fullName evidence="2">Uncharacterized protein</fullName>
    </submittedName>
</protein>
<evidence type="ECO:0000313" key="3">
    <source>
        <dbReference type="Proteomes" id="UP001152795"/>
    </source>
</evidence>
<comment type="caution">
    <text evidence="2">The sequence shown here is derived from an EMBL/GenBank/DDBJ whole genome shotgun (WGS) entry which is preliminary data.</text>
</comment>
<keyword evidence="3" id="KW-1185">Reference proteome</keyword>
<dbReference type="PANTHER" id="PTHR46704:SF9">
    <property type="entry name" value="BHLH DOMAIN-CONTAINING PROTEIN"/>
    <property type="match status" value="1"/>
</dbReference>
<evidence type="ECO:0000256" key="1">
    <source>
        <dbReference type="SAM" id="MobiDB-lite"/>
    </source>
</evidence>
<dbReference type="AlphaFoldDB" id="A0A6S7IH81"/>
<dbReference type="PANTHER" id="PTHR46704">
    <property type="entry name" value="CXC DOMAIN-CONTAINING PROTEIN-RELATED"/>
    <property type="match status" value="1"/>
</dbReference>
<dbReference type="EMBL" id="CACRXK020009386">
    <property type="protein sequence ID" value="CAB4017066.1"/>
    <property type="molecule type" value="Genomic_DNA"/>
</dbReference>